<evidence type="ECO:0000313" key="2">
    <source>
        <dbReference type="Proteomes" id="UP000284006"/>
    </source>
</evidence>
<gene>
    <name evidence="1" type="ORF">D3872_05335</name>
</gene>
<dbReference type="Pfam" id="PF00805">
    <property type="entry name" value="Pentapeptide"/>
    <property type="match status" value="1"/>
</dbReference>
<accession>A0A418Y635</accession>
<evidence type="ECO:0000313" key="1">
    <source>
        <dbReference type="EMBL" id="RJG22520.1"/>
    </source>
</evidence>
<keyword evidence="2" id="KW-1185">Reference proteome</keyword>
<dbReference type="SUPFAM" id="SSF141571">
    <property type="entry name" value="Pentapeptide repeat-like"/>
    <property type="match status" value="1"/>
</dbReference>
<protein>
    <recommendedName>
        <fullName evidence="3">Pentapeptide repeat-containing protein</fullName>
    </recommendedName>
</protein>
<proteinExistence type="predicted"/>
<dbReference type="Proteomes" id="UP000284006">
    <property type="component" value="Unassembled WGS sequence"/>
</dbReference>
<dbReference type="OrthoDB" id="5290767at2"/>
<comment type="caution">
    <text evidence="1">The sequence shown here is derived from an EMBL/GenBank/DDBJ whole genome shotgun (WGS) entry which is preliminary data.</text>
</comment>
<sequence length="205" mass="23914">MNNSETTSSVPPEPRDGNREILADKYFSKSVEDKDYRFKLFLRLGAVSSPSKQIRFVNVRFDHSIFDGCYVRDCVFDSCQFVGCRFVNSNFHGSRFSGCKFDYATFEKTQIDSEILDREAPWQENLKMRFARSLRTNYQQLGDAEAVNRAISLELDATKQHNYKAWASGESYYVRKYPGLQKVKRFFLWLKFILLDFCGVMAKAF</sequence>
<organism evidence="1 2">
    <name type="scientific">Massilia cavernae</name>
    <dbReference type="NCBI Taxonomy" id="2320864"/>
    <lineage>
        <taxon>Bacteria</taxon>
        <taxon>Pseudomonadati</taxon>
        <taxon>Pseudomonadota</taxon>
        <taxon>Betaproteobacteria</taxon>
        <taxon>Burkholderiales</taxon>
        <taxon>Oxalobacteraceae</taxon>
        <taxon>Telluria group</taxon>
        <taxon>Massilia</taxon>
    </lineage>
</organism>
<dbReference type="InterPro" id="IPR001646">
    <property type="entry name" value="5peptide_repeat"/>
</dbReference>
<evidence type="ECO:0008006" key="3">
    <source>
        <dbReference type="Google" id="ProtNLM"/>
    </source>
</evidence>
<dbReference type="Gene3D" id="2.160.20.80">
    <property type="entry name" value="E3 ubiquitin-protein ligase SopA"/>
    <property type="match status" value="1"/>
</dbReference>
<dbReference type="EMBL" id="QYUP01000058">
    <property type="protein sequence ID" value="RJG22520.1"/>
    <property type="molecule type" value="Genomic_DNA"/>
</dbReference>
<reference evidence="1 2" key="1">
    <citation type="submission" date="2018-09" db="EMBL/GenBank/DDBJ databases">
        <authorList>
            <person name="Zhu H."/>
        </authorList>
    </citation>
    <scope>NUCLEOTIDE SEQUENCE [LARGE SCALE GENOMIC DNA]</scope>
    <source>
        <strain evidence="1 2">K1S02-61</strain>
    </source>
</reference>
<name>A0A418Y635_9BURK</name>
<dbReference type="AlphaFoldDB" id="A0A418Y635"/>